<dbReference type="GO" id="GO:0008094">
    <property type="term" value="F:ATP-dependent activity, acting on DNA"/>
    <property type="evidence" value="ECO:0007669"/>
    <property type="project" value="TreeGrafter"/>
</dbReference>
<dbReference type="OrthoDB" id="448448at2759"/>
<keyword evidence="2" id="KW-0547">Nucleotide-binding</keyword>
<dbReference type="SMART" id="SM00487">
    <property type="entry name" value="DEXDc"/>
    <property type="match status" value="1"/>
</dbReference>
<evidence type="ECO:0000256" key="2">
    <source>
        <dbReference type="ARBA" id="ARBA00022741"/>
    </source>
</evidence>
<dbReference type="GeneID" id="54407185"/>
<dbReference type="EMBL" id="ML977508">
    <property type="protein sequence ID" value="KAF2128363.1"/>
    <property type="molecule type" value="Genomic_DNA"/>
</dbReference>
<dbReference type="GO" id="GO:0016787">
    <property type="term" value="F:hydrolase activity"/>
    <property type="evidence" value="ECO:0007669"/>
    <property type="project" value="UniProtKB-KW"/>
</dbReference>
<dbReference type="PROSITE" id="PS00518">
    <property type="entry name" value="ZF_RING_1"/>
    <property type="match status" value="1"/>
</dbReference>
<keyword evidence="5" id="KW-0862">Zinc</keyword>
<dbReference type="PROSITE" id="PS51194">
    <property type="entry name" value="HELICASE_CTER"/>
    <property type="match status" value="1"/>
</dbReference>
<evidence type="ECO:0000256" key="3">
    <source>
        <dbReference type="ARBA" id="ARBA00022771"/>
    </source>
</evidence>
<dbReference type="InterPro" id="IPR000330">
    <property type="entry name" value="SNF2_N"/>
</dbReference>
<feature type="domain" description="Helicase C-terminal" evidence="10">
    <location>
        <begin position="766"/>
        <end position="917"/>
    </location>
</feature>
<evidence type="ECO:0000256" key="7">
    <source>
        <dbReference type="PROSITE-ProRule" id="PRU00175"/>
    </source>
</evidence>
<dbReference type="CDD" id="cd18008">
    <property type="entry name" value="DEXDc_SHPRH-like"/>
    <property type="match status" value="1"/>
</dbReference>
<name>A0A6A6AAX4_9PLEO</name>
<dbReference type="Proteomes" id="UP000799771">
    <property type="component" value="Unassembled WGS sequence"/>
</dbReference>
<dbReference type="CDD" id="cd18793">
    <property type="entry name" value="SF2_C_SNF"/>
    <property type="match status" value="1"/>
</dbReference>
<dbReference type="Gene3D" id="3.40.50.300">
    <property type="entry name" value="P-loop containing nucleotide triphosphate hydrolases"/>
    <property type="match status" value="1"/>
</dbReference>
<gene>
    <name evidence="11" type="ORF">P153DRAFT_357729</name>
</gene>
<evidence type="ECO:0000313" key="12">
    <source>
        <dbReference type="Proteomes" id="UP000799771"/>
    </source>
</evidence>
<dbReference type="InterPro" id="IPR038718">
    <property type="entry name" value="SNF2-like_sf"/>
</dbReference>
<keyword evidence="1" id="KW-0479">Metal-binding</keyword>
<evidence type="ECO:0000259" key="8">
    <source>
        <dbReference type="PROSITE" id="PS50089"/>
    </source>
</evidence>
<accession>A0A6A6AAX4</accession>
<dbReference type="PROSITE" id="PS50089">
    <property type="entry name" value="ZF_RING_2"/>
    <property type="match status" value="1"/>
</dbReference>
<evidence type="ECO:0000256" key="4">
    <source>
        <dbReference type="ARBA" id="ARBA00022801"/>
    </source>
</evidence>
<dbReference type="InterPro" id="IPR001841">
    <property type="entry name" value="Znf_RING"/>
</dbReference>
<dbReference type="Pfam" id="PF00176">
    <property type="entry name" value="SNF2-rel_dom"/>
    <property type="match status" value="1"/>
</dbReference>
<proteinExistence type="predicted"/>
<keyword evidence="12" id="KW-1185">Reference proteome</keyword>
<evidence type="ECO:0000313" key="11">
    <source>
        <dbReference type="EMBL" id="KAF2128363.1"/>
    </source>
</evidence>
<evidence type="ECO:0000256" key="6">
    <source>
        <dbReference type="ARBA" id="ARBA00022840"/>
    </source>
</evidence>
<organism evidence="11 12">
    <name type="scientific">Dothidotthia symphoricarpi CBS 119687</name>
    <dbReference type="NCBI Taxonomy" id="1392245"/>
    <lineage>
        <taxon>Eukaryota</taxon>
        <taxon>Fungi</taxon>
        <taxon>Dikarya</taxon>
        <taxon>Ascomycota</taxon>
        <taxon>Pezizomycotina</taxon>
        <taxon>Dothideomycetes</taxon>
        <taxon>Pleosporomycetidae</taxon>
        <taxon>Pleosporales</taxon>
        <taxon>Dothidotthiaceae</taxon>
        <taxon>Dothidotthia</taxon>
    </lineage>
</organism>
<protein>
    <submittedName>
        <fullName evidence="11">Uncharacterized protein</fullName>
    </submittedName>
</protein>
<dbReference type="GO" id="GO:0005634">
    <property type="term" value="C:nucleus"/>
    <property type="evidence" value="ECO:0007669"/>
    <property type="project" value="TreeGrafter"/>
</dbReference>
<reference evidence="11" key="1">
    <citation type="journal article" date="2020" name="Stud. Mycol.">
        <title>101 Dothideomycetes genomes: a test case for predicting lifestyles and emergence of pathogens.</title>
        <authorList>
            <person name="Haridas S."/>
            <person name="Albert R."/>
            <person name="Binder M."/>
            <person name="Bloem J."/>
            <person name="Labutti K."/>
            <person name="Salamov A."/>
            <person name="Andreopoulos B."/>
            <person name="Baker S."/>
            <person name="Barry K."/>
            <person name="Bills G."/>
            <person name="Bluhm B."/>
            <person name="Cannon C."/>
            <person name="Castanera R."/>
            <person name="Culley D."/>
            <person name="Daum C."/>
            <person name="Ezra D."/>
            <person name="Gonzalez J."/>
            <person name="Henrissat B."/>
            <person name="Kuo A."/>
            <person name="Liang C."/>
            <person name="Lipzen A."/>
            <person name="Lutzoni F."/>
            <person name="Magnuson J."/>
            <person name="Mondo S."/>
            <person name="Nolan M."/>
            <person name="Ohm R."/>
            <person name="Pangilinan J."/>
            <person name="Park H.-J."/>
            <person name="Ramirez L."/>
            <person name="Alfaro M."/>
            <person name="Sun H."/>
            <person name="Tritt A."/>
            <person name="Yoshinaga Y."/>
            <person name="Zwiers L.-H."/>
            <person name="Turgeon B."/>
            <person name="Goodwin S."/>
            <person name="Spatafora J."/>
            <person name="Crous P."/>
            <person name="Grigoriev I."/>
        </authorList>
    </citation>
    <scope>NUCLEOTIDE SEQUENCE</scope>
    <source>
        <strain evidence="11">CBS 119687</strain>
    </source>
</reference>
<dbReference type="PANTHER" id="PTHR45626:SF52">
    <property type="entry name" value="SINGLE-STRANDED DNA-DEPENDENT ATPASE (EUROFUNG)"/>
    <property type="match status" value="1"/>
</dbReference>
<dbReference type="InterPro" id="IPR050628">
    <property type="entry name" value="SNF2_RAD54_helicase_TF"/>
</dbReference>
<dbReference type="GO" id="GO:0006281">
    <property type="term" value="P:DNA repair"/>
    <property type="evidence" value="ECO:0007669"/>
    <property type="project" value="TreeGrafter"/>
</dbReference>
<evidence type="ECO:0000256" key="5">
    <source>
        <dbReference type="ARBA" id="ARBA00022833"/>
    </source>
</evidence>
<dbReference type="SUPFAM" id="SSF57850">
    <property type="entry name" value="RING/U-box"/>
    <property type="match status" value="1"/>
</dbReference>
<dbReference type="InterPro" id="IPR049730">
    <property type="entry name" value="SNF2/RAD54-like_C"/>
</dbReference>
<sequence>MSLKHLLNDEDIDSTYSSTRAALSSNDSEVYNDQTWDPYFGQLWGSDTLQGELTQQPNEFDIDPELLKDVQSQIHQWAAGDFLQHHVEEKAPIESRHICYGTIFRVAVRLRGLMAELDNRLKIGTPSPIQGHLQMKLIQFESQFLVTFVDGSTLGEVNVQLQKALTRIIEQRYELDFEVFAPVRAIRETISRTTKAKDAIVRVQINIYGPQVCSQGVGQELSQQKVYLQRPDYIRTGAIYDNPHVLKLADFQLSNVQADWPAEGKITGEYVPETLKETMMDVYSLLTRSQCIKGLEGDKCLRTHLLPHQEKALEFMIQREDGPIPDDFRLWMPTELDGHPCYRHAVTNTTSTLDQPETGGGILADEMGMGKSLSILALTMRTLDAAHKWAIQPDAQVQEISTDWGRRCRSKSTLIVASSDLMINEWFKEIHEHFHPDTMDRLKTIKYHGQDRKDLLTKLHDTDIIITTYHTLASEFSGSKNPLNEIEWFRLVLDEAHIIRRQSTVFYRTVAELTARSRWCLTGTPIQNRLEDIGSLFAFLRVNPFHNISTFRKYVALPFEERGKRRQLAIERFTKLLDSLCLRRTKELLHLPDQQHRIRNVELSPEERVQYDQTKSIMFRAVRNQVGVFDQKSTLGMFQIQLQLRILCNHGTWQQPFSWNRHKLHLLDEREAMEASLGREGEVTCSACRQTMPLLGVGLMYKRYSEHCRHILCLECIEQSMPPGQESLPAHCPLCSPLWATPTQMQPAKHASQEDLYFRSDGQSSKMDALMADVLADVWTSKSIIFTCWTRTIDLVQLYLRKASLGPQNSKRIDGECSTGKRQSILDEFANDPQLRVLVMTTGTGAVGLNLATANRVFIVEPQWNPSVENQAIARALRIGQKQPVLVTRYVVEKTVEQEMRTLQDTKMERANLVKSG</sequence>
<dbReference type="GO" id="GO:0005524">
    <property type="term" value="F:ATP binding"/>
    <property type="evidence" value="ECO:0007669"/>
    <property type="project" value="UniProtKB-KW"/>
</dbReference>
<dbReference type="RefSeq" id="XP_033522752.1">
    <property type="nucleotide sequence ID" value="XM_033666753.1"/>
</dbReference>
<dbReference type="InterPro" id="IPR017907">
    <property type="entry name" value="Znf_RING_CS"/>
</dbReference>
<dbReference type="SUPFAM" id="SSF52540">
    <property type="entry name" value="P-loop containing nucleoside triphosphate hydrolases"/>
    <property type="match status" value="2"/>
</dbReference>
<feature type="domain" description="RING-type" evidence="8">
    <location>
        <begin position="685"/>
        <end position="736"/>
    </location>
</feature>
<evidence type="ECO:0000259" key="10">
    <source>
        <dbReference type="PROSITE" id="PS51194"/>
    </source>
</evidence>
<dbReference type="PROSITE" id="PS51192">
    <property type="entry name" value="HELICASE_ATP_BIND_1"/>
    <property type="match status" value="1"/>
</dbReference>
<dbReference type="SMART" id="SM00490">
    <property type="entry name" value="HELICc"/>
    <property type="match status" value="1"/>
</dbReference>
<dbReference type="GO" id="GO:0008270">
    <property type="term" value="F:zinc ion binding"/>
    <property type="evidence" value="ECO:0007669"/>
    <property type="project" value="UniProtKB-KW"/>
</dbReference>
<keyword evidence="3 7" id="KW-0863">Zinc-finger</keyword>
<dbReference type="InterPro" id="IPR027417">
    <property type="entry name" value="P-loop_NTPase"/>
</dbReference>
<dbReference type="AlphaFoldDB" id="A0A6A6AAX4"/>
<dbReference type="Pfam" id="PF00271">
    <property type="entry name" value="Helicase_C"/>
    <property type="match status" value="1"/>
</dbReference>
<dbReference type="InterPro" id="IPR001650">
    <property type="entry name" value="Helicase_C-like"/>
</dbReference>
<evidence type="ECO:0000259" key="9">
    <source>
        <dbReference type="PROSITE" id="PS51192"/>
    </source>
</evidence>
<dbReference type="PANTHER" id="PTHR45626">
    <property type="entry name" value="TRANSCRIPTION TERMINATION FACTOR 2-RELATED"/>
    <property type="match status" value="1"/>
</dbReference>
<evidence type="ECO:0000256" key="1">
    <source>
        <dbReference type="ARBA" id="ARBA00022723"/>
    </source>
</evidence>
<feature type="domain" description="Helicase ATP-binding" evidence="9">
    <location>
        <begin position="352"/>
        <end position="543"/>
    </location>
</feature>
<dbReference type="Gene3D" id="3.40.50.10810">
    <property type="entry name" value="Tandem AAA-ATPase domain"/>
    <property type="match status" value="1"/>
</dbReference>
<keyword evidence="6" id="KW-0067">ATP-binding</keyword>
<keyword evidence="4" id="KW-0378">Hydrolase</keyword>
<dbReference type="InterPro" id="IPR014001">
    <property type="entry name" value="Helicase_ATP-bd"/>
</dbReference>